<accession>A0A1S2Y1E8</accession>
<name>A0A1S2Y1E8_CICAR</name>
<organism evidence="1 2">
    <name type="scientific">Cicer arietinum</name>
    <name type="common">Chickpea</name>
    <name type="synonym">Garbanzo</name>
    <dbReference type="NCBI Taxonomy" id="3827"/>
    <lineage>
        <taxon>Eukaryota</taxon>
        <taxon>Viridiplantae</taxon>
        <taxon>Streptophyta</taxon>
        <taxon>Embryophyta</taxon>
        <taxon>Tracheophyta</taxon>
        <taxon>Spermatophyta</taxon>
        <taxon>Magnoliopsida</taxon>
        <taxon>eudicotyledons</taxon>
        <taxon>Gunneridae</taxon>
        <taxon>Pentapetalae</taxon>
        <taxon>rosids</taxon>
        <taxon>fabids</taxon>
        <taxon>Fabales</taxon>
        <taxon>Fabaceae</taxon>
        <taxon>Papilionoideae</taxon>
        <taxon>50 kb inversion clade</taxon>
        <taxon>NPAAA clade</taxon>
        <taxon>Hologalegina</taxon>
        <taxon>IRL clade</taxon>
        <taxon>Cicereae</taxon>
        <taxon>Cicer</taxon>
    </lineage>
</organism>
<dbReference type="KEGG" id="cam:101510593"/>
<dbReference type="STRING" id="3827.A0A1S2Y1E8"/>
<dbReference type="AlphaFoldDB" id="A0A1S2Y1E8"/>
<dbReference type="RefSeq" id="XP_004497809.1">
    <property type="nucleotide sequence ID" value="XM_004497752.3"/>
</dbReference>
<reference evidence="2 3" key="2">
    <citation type="submission" date="2025-04" db="UniProtKB">
        <authorList>
            <consortium name="RefSeq"/>
        </authorList>
    </citation>
    <scope>IDENTIFICATION</scope>
    <source>
        <tissue evidence="2 3">Etiolated seedlings</tissue>
    </source>
</reference>
<dbReference type="PANTHER" id="PTHR31390:SF2">
    <property type="entry name" value="EXPRESSED PROTEIN"/>
    <property type="match status" value="1"/>
</dbReference>
<dbReference type="GeneID" id="101510593"/>
<sequence>MVKIHHNGHGKKDSLYEEYSASQLKKLVKNIIKSQNSSFLLKGLFFLLVHGNNRIPKYVASVDDTNVMEKLNLGAMMKSESMENILNSSLLHKFGDLESNENFNNIISYNSIEMETAMMQNIGSISNTKSNCFGCFSSTSLILPKGMLRCTWKQGIPHFVFCGDESKEIYVAKLSKVEKKYDEGLDYIYLIHLIKGCQKGSEIFDNDLQVVGKMNVSTIFTLCHDNNSTIMETHFVLFGDIEIDDKEIHNSSHSLWKKKVAKVFKTSPSSSKQIKNCPNKYEPQSYGINDINLLEKNVAANFEVAAIVVKEKLPFDGVGGWGVKFLNKLPCEEIDGRKNEDCSNSMNIIVPKGVHGGPRNENGGPSSLIDRWKCGGSCDCGGWDEGCPLTVFQRRSTNLEILSHVHHMLGDYNPLDIVTLDSSNFSSKLRMVNINNGLYFVHFQPPLSALQSFSIAIAIIHSQSPSLRLYTAQKL</sequence>
<reference evidence="1" key="1">
    <citation type="journal article" date="2013" name="Nat. Biotechnol.">
        <title>Draft genome sequence of chickpea (Cicer arietinum) provides a resource for trait improvement.</title>
        <authorList>
            <person name="Varshney R.K."/>
            <person name="Song C."/>
            <person name="Saxena R.K."/>
            <person name="Azam S."/>
            <person name="Yu S."/>
            <person name="Sharpe A.G."/>
            <person name="Cannon S."/>
            <person name="Baek J."/>
            <person name="Rosen B.D."/>
            <person name="Tar'an B."/>
            <person name="Millan T."/>
            <person name="Zhang X."/>
            <person name="Ramsay L.D."/>
            <person name="Iwata A."/>
            <person name="Wang Y."/>
            <person name="Nelson W."/>
            <person name="Farmer A.D."/>
            <person name="Gaur P.M."/>
            <person name="Soderlund C."/>
            <person name="Penmetsa R.V."/>
            <person name="Xu C."/>
            <person name="Bharti A.K."/>
            <person name="He W."/>
            <person name="Winter P."/>
            <person name="Zhao S."/>
            <person name="Hane J.K."/>
            <person name="Carrasquilla-Garcia N."/>
            <person name="Condie J.A."/>
            <person name="Upadhyaya H.D."/>
            <person name="Luo M.C."/>
            <person name="Thudi M."/>
            <person name="Gowda C.L."/>
            <person name="Singh N.P."/>
            <person name="Lichtenzveig J."/>
            <person name="Gali K.K."/>
            <person name="Rubio J."/>
            <person name="Nadarajan N."/>
            <person name="Dolezel J."/>
            <person name="Bansal K.C."/>
            <person name="Xu X."/>
            <person name="Edwards D."/>
            <person name="Zhang G."/>
            <person name="Kahl G."/>
            <person name="Gil J."/>
            <person name="Singh K.B."/>
            <person name="Datta S.K."/>
            <person name="Jackson S.A."/>
            <person name="Wang J."/>
            <person name="Cook D.R."/>
        </authorList>
    </citation>
    <scope>NUCLEOTIDE SEQUENCE [LARGE SCALE GENOMIC DNA]</scope>
    <source>
        <strain evidence="1">cv. CDC Frontier</strain>
    </source>
</reference>
<keyword evidence="1" id="KW-1185">Reference proteome</keyword>
<dbReference type="OrthoDB" id="767438at2759"/>
<dbReference type="eggNOG" id="ENOG502QSDE">
    <property type="taxonomic scope" value="Eukaryota"/>
</dbReference>
<dbReference type="PANTHER" id="PTHR31390">
    <property type="entry name" value="EXPRESSED PROTEIN"/>
    <property type="match status" value="1"/>
</dbReference>
<proteinExistence type="predicted"/>
<evidence type="ECO:0000313" key="1">
    <source>
        <dbReference type="Proteomes" id="UP000087171"/>
    </source>
</evidence>
<dbReference type="Proteomes" id="UP000087171">
    <property type="component" value="Chromosome Ca4"/>
</dbReference>
<dbReference type="PaxDb" id="3827-XP_004497809.1"/>
<dbReference type="RefSeq" id="XP_027189282.1">
    <property type="nucleotide sequence ID" value="XM_027333481.1"/>
</dbReference>
<evidence type="ECO:0000313" key="2">
    <source>
        <dbReference type="RefSeq" id="XP_004497809.1"/>
    </source>
</evidence>
<protein>
    <submittedName>
        <fullName evidence="2 3">Uncharacterized protein LOC101510593</fullName>
    </submittedName>
</protein>
<gene>
    <name evidence="2 3" type="primary">LOC101510593</name>
</gene>
<dbReference type="InterPro" id="IPR021916">
    <property type="entry name" value="DUF3527"/>
</dbReference>
<dbReference type="Pfam" id="PF12043">
    <property type="entry name" value="DUF3527"/>
    <property type="match status" value="1"/>
</dbReference>
<evidence type="ECO:0000313" key="3">
    <source>
        <dbReference type="RefSeq" id="XP_027189282.1"/>
    </source>
</evidence>